<comment type="caution">
    <text evidence="9">The sequence shown here is derived from an EMBL/GenBank/DDBJ whole genome shotgun (WGS) entry which is preliminary data.</text>
</comment>
<feature type="transmembrane region" description="Helical" evidence="7">
    <location>
        <begin position="283"/>
        <end position="303"/>
    </location>
</feature>
<name>A0A942URM6_9BACI</name>
<feature type="transmembrane region" description="Helical" evidence="7">
    <location>
        <begin position="92"/>
        <end position="113"/>
    </location>
</feature>
<comment type="subcellular location">
    <subcellularLocation>
        <location evidence="1 7">Cell membrane</location>
        <topology evidence="1 7">Multi-pass membrane protein</topology>
    </subcellularLocation>
</comment>
<sequence length="312" mass="35728">MDIRPNSNKIVKTKDKRKKSVQSFRSQRFIFLSLTPILSLFILFFAIPIIWGLFLSLFQYNPLQLTSPFIGLENFKELLADDIFVKTLMNTFQFVLVAVTVNIGLTLLIALGINKIKSDFFRNTFRLVYFLPCIAPLAGSAVVWSTIFNSQSGLFNVVLEKMGFEGVMWLTDPTIAMYSIVLMTLWADMGFNIVIFLAGIDSIPETFYEAAVLDGANGWDRFKYVTFPLLNRTTLFVMIMTCLSYFQMFPQFQILTKGEPQNQTRVLALDIYDHAFLYMNMGYASAIATVLFLIILAITIIQLRLGRSKWEY</sequence>
<keyword evidence="4 7" id="KW-0812">Transmembrane</keyword>
<protein>
    <submittedName>
        <fullName evidence="9">Sugar ABC transporter permease</fullName>
    </submittedName>
</protein>
<accession>A0A942URM6</accession>
<dbReference type="InterPro" id="IPR051393">
    <property type="entry name" value="ABC_transporter_permease"/>
</dbReference>
<evidence type="ECO:0000256" key="7">
    <source>
        <dbReference type="RuleBase" id="RU363032"/>
    </source>
</evidence>
<reference evidence="9 10" key="1">
    <citation type="submission" date="2021-05" db="EMBL/GenBank/DDBJ databases">
        <title>Novel Bacillus species.</title>
        <authorList>
            <person name="Liu G."/>
        </authorList>
    </citation>
    <scope>NUCLEOTIDE SEQUENCE [LARGE SCALE GENOMIC DNA]</scope>
    <source>
        <strain evidence="9 10">FJAT-49682</strain>
    </source>
</reference>
<evidence type="ECO:0000313" key="9">
    <source>
        <dbReference type="EMBL" id="MBS4223523.1"/>
    </source>
</evidence>
<comment type="similarity">
    <text evidence="7">Belongs to the binding-protein-dependent transport system permease family.</text>
</comment>
<feature type="domain" description="ABC transmembrane type-1" evidence="8">
    <location>
        <begin position="88"/>
        <end position="302"/>
    </location>
</feature>
<dbReference type="PROSITE" id="PS50928">
    <property type="entry name" value="ABC_TM1"/>
    <property type="match status" value="1"/>
</dbReference>
<dbReference type="InterPro" id="IPR000515">
    <property type="entry name" value="MetI-like"/>
</dbReference>
<dbReference type="RefSeq" id="WP_213098525.1">
    <property type="nucleotide sequence ID" value="NZ_JAGYPN010000002.1"/>
</dbReference>
<evidence type="ECO:0000256" key="2">
    <source>
        <dbReference type="ARBA" id="ARBA00022448"/>
    </source>
</evidence>
<keyword evidence="3" id="KW-1003">Cell membrane</keyword>
<dbReference type="Pfam" id="PF00528">
    <property type="entry name" value="BPD_transp_1"/>
    <property type="match status" value="1"/>
</dbReference>
<organism evidence="9 10">
    <name type="scientific">Lederbergia citrea</name>
    <dbReference type="NCBI Taxonomy" id="2833581"/>
    <lineage>
        <taxon>Bacteria</taxon>
        <taxon>Bacillati</taxon>
        <taxon>Bacillota</taxon>
        <taxon>Bacilli</taxon>
        <taxon>Bacillales</taxon>
        <taxon>Bacillaceae</taxon>
        <taxon>Lederbergia</taxon>
    </lineage>
</organism>
<dbReference type="PANTHER" id="PTHR30193">
    <property type="entry name" value="ABC TRANSPORTER PERMEASE PROTEIN"/>
    <property type="match status" value="1"/>
</dbReference>
<evidence type="ECO:0000256" key="6">
    <source>
        <dbReference type="ARBA" id="ARBA00023136"/>
    </source>
</evidence>
<feature type="transmembrane region" description="Helical" evidence="7">
    <location>
        <begin position="175"/>
        <end position="198"/>
    </location>
</feature>
<proteinExistence type="inferred from homology"/>
<dbReference type="InterPro" id="IPR035906">
    <property type="entry name" value="MetI-like_sf"/>
</dbReference>
<keyword evidence="6 7" id="KW-0472">Membrane</keyword>
<evidence type="ECO:0000256" key="1">
    <source>
        <dbReference type="ARBA" id="ARBA00004651"/>
    </source>
</evidence>
<dbReference type="Proteomes" id="UP000676456">
    <property type="component" value="Unassembled WGS sequence"/>
</dbReference>
<feature type="transmembrane region" description="Helical" evidence="7">
    <location>
        <begin position="125"/>
        <end position="147"/>
    </location>
</feature>
<dbReference type="CDD" id="cd06261">
    <property type="entry name" value="TM_PBP2"/>
    <property type="match status" value="1"/>
</dbReference>
<evidence type="ECO:0000256" key="3">
    <source>
        <dbReference type="ARBA" id="ARBA00022475"/>
    </source>
</evidence>
<evidence type="ECO:0000256" key="4">
    <source>
        <dbReference type="ARBA" id="ARBA00022692"/>
    </source>
</evidence>
<dbReference type="SUPFAM" id="SSF161098">
    <property type="entry name" value="MetI-like"/>
    <property type="match status" value="1"/>
</dbReference>
<dbReference type="Gene3D" id="1.10.3720.10">
    <property type="entry name" value="MetI-like"/>
    <property type="match status" value="1"/>
</dbReference>
<dbReference type="EMBL" id="JAGYPN010000002">
    <property type="protein sequence ID" value="MBS4223523.1"/>
    <property type="molecule type" value="Genomic_DNA"/>
</dbReference>
<feature type="transmembrane region" description="Helical" evidence="7">
    <location>
        <begin position="29"/>
        <end position="54"/>
    </location>
</feature>
<keyword evidence="5 7" id="KW-1133">Transmembrane helix</keyword>
<dbReference type="GO" id="GO:0055085">
    <property type="term" value="P:transmembrane transport"/>
    <property type="evidence" value="ECO:0007669"/>
    <property type="project" value="InterPro"/>
</dbReference>
<dbReference type="GO" id="GO:0005886">
    <property type="term" value="C:plasma membrane"/>
    <property type="evidence" value="ECO:0007669"/>
    <property type="project" value="UniProtKB-SubCell"/>
</dbReference>
<keyword evidence="10" id="KW-1185">Reference proteome</keyword>
<dbReference type="AlphaFoldDB" id="A0A942URM6"/>
<dbReference type="PANTHER" id="PTHR30193:SF37">
    <property type="entry name" value="INNER MEMBRANE ABC TRANSPORTER PERMEASE PROTEIN YCJO"/>
    <property type="match status" value="1"/>
</dbReference>
<evidence type="ECO:0000256" key="5">
    <source>
        <dbReference type="ARBA" id="ARBA00022989"/>
    </source>
</evidence>
<gene>
    <name evidence="9" type="ORF">KHA91_12275</name>
</gene>
<evidence type="ECO:0000313" key="10">
    <source>
        <dbReference type="Proteomes" id="UP000676456"/>
    </source>
</evidence>
<feature type="transmembrane region" description="Helical" evidence="7">
    <location>
        <begin position="229"/>
        <end position="248"/>
    </location>
</feature>
<keyword evidence="2 7" id="KW-0813">Transport</keyword>
<evidence type="ECO:0000259" key="8">
    <source>
        <dbReference type="PROSITE" id="PS50928"/>
    </source>
</evidence>